<dbReference type="Pfam" id="PF00787">
    <property type="entry name" value="PX"/>
    <property type="match status" value="1"/>
</dbReference>
<feature type="compositionally biased region" description="Low complexity" evidence="11">
    <location>
        <begin position="146"/>
        <end position="157"/>
    </location>
</feature>
<keyword evidence="5" id="KW-0813">Transport</keyword>
<evidence type="ECO:0000256" key="8">
    <source>
        <dbReference type="ARBA" id="ARBA00022927"/>
    </source>
</evidence>
<evidence type="ECO:0000256" key="7">
    <source>
        <dbReference type="ARBA" id="ARBA00022553"/>
    </source>
</evidence>
<dbReference type="GO" id="GO:0035091">
    <property type="term" value="F:phosphatidylinositol binding"/>
    <property type="evidence" value="ECO:0007669"/>
    <property type="project" value="InterPro"/>
</dbReference>
<comment type="similarity">
    <text evidence="4">Belongs to the sorting nexin family.</text>
</comment>
<comment type="subcellular location">
    <subcellularLocation>
        <location evidence="2">Cytoplasm</location>
    </subcellularLocation>
    <subcellularLocation>
        <location evidence="3">Golgi apparatus</location>
    </subcellularLocation>
    <subcellularLocation>
        <location evidence="1">Membrane</location>
        <topology evidence="1">Peripheral membrane protein</topology>
        <orientation evidence="1">Cytoplasmic side</orientation>
    </subcellularLocation>
</comment>
<dbReference type="Gene3D" id="3.30.1520.10">
    <property type="entry name" value="Phox-like domain"/>
    <property type="match status" value="1"/>
</dbReference>
<dbReference type="InterPro" id="IPR001683">
    <property type="entry name" value="PX_dom"/>
</dbReference>
<evidence type="ECO:0000256" key="4">
    <source>
        <dbReference type="ARBA" id="ARBA00010883"/>
    </source>
</evidence>
<keyword evidence="9" id="KW-0333">Golgi apparatus</keyword>
<feature type="region of interest" description="Disordered" evidence="11">
    <location>
        <begin position="213"/>
        <end position="287"/>
    </location>
</feature>
<proteinExistence type="inferred from homology"/>
<evidence type="ECO:0000313" key="13">
    <source>
        <dbReference type="EMBL" id="KAF5336076.1"/>
    </source>
</evidence>
<evidence type="ECO:0000256" key="6">
    <source>
        <dbReference type="ARBA" id="ARBA00022490"/>
    </source>
</evidence>
<evidence type="ECO:0000256" key="5">
    <source>
        <dbReference type="ARBA" id="ARBA00022448"/>
    </source>
</evidence>
<dbReference type="GO" id="GO:0045053">
    <property type="term" value="P:protein retention in Golgi apparatus"/>
    <property type="evidence" value="ECO:0007669"/>
    <property type="project" value="TreeGrafter"/>
</dbReference>
<keyword evidence="10" id="KW-0472">Membrane</keyword>
<dbReference type="SMART" id="SM00312">
    <property type="entry name" value="PX"/>
    <property type="match status" value="1"/>
</dbReference>
<dbReference type="GO" id="GO:0030904">
    <property type="term" value="C:retromer complex"/>
    <property type="evidence" value="ECO:0007669"/>
    <property type="project" value="UniProtKB-ARBA"/>
</dbReference>
<comment type="caution">
    <text evidence="13">The sequence shown here is derived from an EMBL/GenBank/DDBJ whole genome shotgun (WGS) entry which is preliminary data.</text>
</comment>
<keyword evidence="7" id="KW-0597">Phosphoprotein</keyword>
<feature type="region of interest" description="Disordered" evidence="11">
    <location>
        <begin position="17"/>
        <end position="177"/>
    </location>
</feature>
<dbReference type="EMBL" id="JAACJK010000059">
    <property type="protein sequence ID" value="KAF5336076.1"/>
    <property type="molecule type" value="Genomic_DNA"/>
</dbReference>
<gene>
    <name evidence="13" type="ORF">D9611_006430</name>
</gene>
<evidence type="ECO:0000256" key="1">
    <source>
        <dbReference type="ARBA" id="ARBA00004287"/>
    </source>
</evidence>
<feature type="compositionally biased region" description="Polar residues" evidence="11">
    <location>
        <begin position="47"/>
        <end position="69"/>
    </location>
</feature>
<dbReference type="InterPro" id="IPR036871">
    <property type="entry name" value="PX_dom_sf"/>
</dbReference>
<feature type="compositionally biased region" description="Basic and acidic residues" evidence="11">
    <location>
        <begin position="80"/>
        <end position="90"/>
    </location>
</feature>
<feature type="compositionally biased region" description="Polar residues" evidence="11">
    <location>
        <begin position="259"/>
        <end position="275"/>
    </location>
</feature>
<evidence type="ECO:0000256" key="11">
    <source>
        <dbReference type="SAM" id="MobiDB-lite"/>
    </source>
</evidence>
<dbReference type="InterPro" id="IPR035803">
    <property type="entry name" value="BAR_Vps5"/>
</dbReference>
<dbReference type="GO" id="GO:0005794">
    <property type="term" value="C:Golgi apparatus"/>
    <property type="evidence" value="ECO:0007669"/>
    <property type="project" value="UniProtKB-SubCell"/>
</dbReference>
<dbReference type="InterPro" id="IPR027267">
    <property type="entry name" value="AH/BAR_dom_sf"/>
</dbReference>
<dbReference type="OrthoDB" id="271164at2759"/>
<evidence type="ECO:0000256" key="3">
    <source>
        <dbReference type="ARBA" id="ARBA00004555"/>
    </source>
</evidence>
<reference evidence="13 14" key="1">
    <citation type="journal article" date="2020" name="ISME J.">
        <title>Uncovering the hidden diversity of litter-decomposition mechanisms in mushroom-forming fungi.</title>
        <authorList>
            <person name="Floudas D."/>
            <person name="Bentzer J."/>
            <person name="Ahren D."/>
            <person name="Johansson T."/>
            <person name="Persson P."/>
            <person name="Tunlid A."/>
        </authorList>
    </citation>
    <scope>NUCLEOTIDE SEQUENCE [LARGE SCALE GENOMIC DNA]</scope>
    <source>
        <strain evidence="13 14">CBS 175.51</strain>
    </source>
</reference>
<dbReference type="GO" id="GO:0042147">
    <property type="term" value="P:retrograde transport, endosome to Golgi"/>
    <property type="evidence" value="ECO:0007669"/>
    <property type="project" value="TreeGrafter"/>
</dbReference>
<protein>
    <recommendedName>
        <fullName evidence="12">PX domain-containing protein</fullName>
    </recommendedName>
</protein>
<dbReference type="Pfam" id="PF09325">
    <property type="entry name" value="Vps5"/>
    <property type="match status" value="1"/>
</dbReference>
<dbReference type="PANTHER" id="PTHR10555">
    <property type="entry name" value="SORTING NEXIN"/>
    <property type="match status" value="1"/>
</dbReference>
<name>A0A8H5C7N2_9AGAR</name>
<dbReference type="Proteomes" id="UP000541558">
    <property type="component" value="Unassembled WGS sequence"/>
</dbReference>
<keyword evidence="14" id="KW-1185">Reference proteome</keyword>
<dbReference type="PANTHER" id="PTHR10555:SF170">
    <property type="entry name" value="FI18122P1"/>
    <property type="match status" value="1"/>
</dbReference>
<dbReference type="FunFam" id="1.20.1270.60:FF:000022">
    <property type="entry name" value="Sorting nexin 3 protein"/>
    <property type="match status" value="1"/>
</dbReference>
<dbReference type="InterPro" id="IPR015404">
    <property type="entry name" value="Vps5_C"/>
</dbReference>
<dbReference type="SUPFAM" id="SSF103657">
    <property type="entry name" value="BAR/IMD domain-like"/>
    <property type="match status" value="1"/>
</dbReference>
<sequence>MDGFDDLLAPSRAALESNPFADDFNGSTSSDPWASPFGAATSDDPFGSTSGFIDQTPYTSPTNPYDDSTPTPQEPEPEAEEAKAPVEHEPTGPSDPLDSANVTAQDDEEDNRPLGILRTPGFRESVASSPPAAETKAPQPLHRIASPLPSLSVPQSPTIKEGTPRARTPTVASPSEIQAQQTAAILGSSSKVVQPQEGPSNVLENSLAGLSLGIEPSGWQSQTDDSGAWGRTELPTPTIPTPTPTANHADEDSDDDKPINQTLKRAGQDDTQSPLSPKFKPEKPDNGIQPVFVITVDDPQKVGDPIRPFTMYTVHTRTTSPLFQKSAFSVLRRYSDFVWLYETLCFNNPGVVVPPVPEKNTFGRFEDQFLRQRRLALEKCIQKIANHPNLGKDDDLRLFLESDTFSLDIKHRKPAPIQEKGGLIASIGASLTGPRFNETDEWFDRQKAYLDSLESQLRGLVRSIETVAKHRQELSLTIGEFAQAVGDLSASDVGKQLSVALGELAEVERKAQDLQSTQSEEDCSTLMATVDEYARLINSVRAAFSSRIRVYYAWKTAENDLLRTKQNHERNRSQGRIPPERLGYSLNQIAEAERRVLEAKHEYDHVCKLVKVEVARFEQERIEDFKDSLHAFLEGMISRQKELISTWENYQQLLLKRAGGGGAAAAVV</sequence>
<dbReference type="GO" id="GO:0005768">
    <property type="term" value="C:endosome"/>
    <property type="evidence" value="ECO:0007669"/>
    <property type="project" value="TreeGrafter"/>
</dbReference>
<accession>A0A8H5C7N2</accession>
<keyword evidence="8" id="KW-0653">Protein transport</keyword>
<evidence type="ECO:0000256" key="10">
    <source>
        <dbReference type="ARBA" id="ARBA00023136"/>
    </source>
</evidence>
<dbReference type="PROSITE" id="PS50195">
    <property type="entry name" value="PX"/>
    <property type="match status" value="1"/>
</dbReference>
<evidence type="ECO:0000259" key="12">
    <source>
        <dbReference type="PROSITE" id="PS50195"/>
    </source>
</evidence>
<keyword evidence="6" id="KW-0963">Cytoplasm</keyword>
<dbReference type="CDD" id="cd07627">
    <property type="entry name" value="BAR_Vps5p"/>
    <property type="match status" value="1"/>
</dbReference>
<feature type="domain" description="PX" evidence="12">
    <location>
        <begin position="290"/>
        <end position="407"/>
    </location>
</feature>
<dbReference type="AlphaFoldDB" id="A0A8H5C7N2"/>
<evidence type="ECO:0000256" key="9">
    <source>
        <dbReference type="ARBA" id="ARBA00023034"/>
    </source>
</evidence>
<organism evidence="13 14">
    <name type="scientific">Ephemerocybe angulata</name>
    <dbReference type="NCBI Taxonomy" id="980116"/>
    <lineage>
        <taxon>Eukaryota</taxon>
        <taxon>Fungi</taxon>
        <taxon>Dikarya</taxon>
        <taxon>Basidiomycota</taxon>
        <taxon>Agaricomycotina</taxon>
        <taxon>Agaricomycetes</taxon>
        <taxon>Agaricomycetidae</taxon>
        <taxon>Agaricales</taxon>
        <taxon>Agaricineae</taxon>
        <taxon>Psathyrellaceae</taxon>
        <taxon>Ephemerocybe</taxon>
    </lineage>
</organism>
<dbReference type="SUPFAM" id="SSF64268">
    <property type="entry name" value="PX domain"/>
    <property type="match status" value="1"/>
</dbReference>
<evidence type="ECO:0000313" key="14">
    <source>
        <dbReference type="Proteomes" id="UP000541558"/>
    </source>
</evidence>
<dbReference type="Gene3D" id="1.20.1270.60">
    <property type="entry name" value="Arfaptin homology (AH) domain/BAR domain"/>
    <property type="match status" value="1"/>
</dbReference>
<evidence type="ECO:0000256" key="2">
    <source>
        <dbReference type="ARBA" id="ARBA00004496"/>
    </source>
</evidence>
<dbReference type="GO" id="GO:0005829">
    <property type="term" value="C:cytosol"/>
    <property type="evidence" value="ECO:0007669"/>
    <property type="project" value="GOC"/>
</dbReference>
<dbReference type="GO" id="GO:0015031">
    <property type="term" value="P:protein transport"/>
    <property type="evidence" value="ECO:0007669"/>
    <property type="project" value="UniProtKB-KW"/>
</dbReference>